<evidence type="ECO:0000313" key="2">
    <source>
        <dbReference type="EMBL" id="MFC6762442.1"/>
    </source>
</evidence>
<dbReference type="EMBL" id="JBHSWG010000004">
    <property type="protein sequence ID" value="MFC6762442.1"/>
    <property type="molecule type" value="Genomic_DNA"/>
</dbReference>
<dbReference type="Pfam" id="PF13343">
    <property type="entry name" value="SBP_bac_6"/>
    <property type="match status" value="1"/>
</dbReference>
<name>A0ABW2BAC3_9RHOB</name>
<reference evidence="3" key="1">
    <citation type="journal article" date="2019" name="Int. J. Syst. Evol. Microbiol.">
        <title>The Global Catalogue of Microorganisms (GCM) 10K type strain sequencing project: providing services to taxonomists for standard genome sequencing and annotation.</title>
        <authorList>
            <consortium name="The Broad Institute Genomics Platform"/>
            <consortium name="The Broad Institute Genome Sequencing Center for Infectious Disease"/>
            <person name="Wu L."/>
            <person name="Ma J."/>
        </authorList>
    </citation>
    <scope>NUCLEOTIDE SEQUENCE [LARGE SCALE GENOMIC DNA]</scope>
    <source>
        <strain evidence="3">CCUG 66188</strain>
    </source>
</reference>
<dbReference type="Gene3D" id="3.40.190.10">
    <property type="entry name" value="Periplasmic binding protein-like II"/>
    <property type="match status" value="2"/>
</dbReference>
<dbReference type="PANTHER" id="PTHR30006">
    <property type="entry name" value="THIAMINE-BINDING PERIPLASMIC PROTEIN-RELATED"/>
    <property type="match status" value="1"/>
</dbReference>
<evidence type="ECO:0000256" key="1">
    <source>
        <dbReference type="ARBA" id="ARBA00022729"/>
    </source>
</evidence>
<keyword evidence="3" id="KW-1185">Reference proteome</keyword>
<comment type="caution">
    <text evidence="2">The sequence shown here is derived from an EMBL/GenBank/DDBJ whole genome shotgun (WGS) entry which is preliminary data.</text>
</comment>
<dbReference type="Proteomes" id="UP001596353">
    <property type="component" value="Unassembled WGS sequence"/>
</dbReference>
<dbReference type="SUPFAM" id="SSF53850">
    <property type="entry name" value="Periplasmic binding protein-like II"/>
    <property type="match status" value="1"/>
</dbReference>
<organism evidence="2 3">
    <name type="scientific">Sulfitobacter porphyrae</name>
    <dbReference type="NCBI Taxonomy" id="1246864"/>
    <lineage>
        <taxon>Bacteria</taxon>
        <taxon>Pseudomonadati</taxon>
        <taxon>Pseudomonadota</taxon>
        <taxon>Alphaproteobacteria</taxon>
        <taxon>Rhodobacterales</taxon>
        <taxon>Roseobacteraceae</taxon>
        <taxon>Sulfitobacter</taxon>
    </lineage>
</organism>
<gene>
    <name evidence="2" type="ORF">ACFQFQ_27545</name>
</gene>
<proteinExistence type="predicted"/>
<accession>A0ABW2BAC3</accession>
<sequence>MGDVVASTPADTPEVGKAGRLISFRPETAAALPEIYVGNEDQWLDWGMTIGGMFYNTSNVTAEDAPKSYADILDPKWKGRISMTSFRIISGTGQAFAAAIRDGVVDRAWFEGLAAQEPFVTERASAATLAVVNGQSDIGLDIPFHYYVEAKAKGAPIEMVFPAEGGISIPRNVGIFEGAKNINAAKLFVAWMFTPEAQAAIAQSGLQGTMPGAPGVDGTPEGLTLHAIDWKTLQENYGGYLTMFQEVFSQ</sequence>
<evidence type="ECO:0000313" key="3">
    <source>
        <dbReference type="Proteomes" id="UP001596353"/>
    </source>
</evidence>
<protein>
    <submittedName>
        <fullName evidence="2">ABC transporter substrate-binding protein</fullName>
    </submittedName>
</protein>
<keyword evidence="1" id="KW-0732">Signal</keyword>